<dbReference type="Proteomes" id="UP000004995">
    <property type="component" value="Unassembled WGS sequence"/>
</dbReference>
<proteinExistence type="predicted"/>
<evidence type="ECO:0000313" key="1">
    <source>
        <dbReference type="EnsemblPlants" id="KQL28785"/>
    </source>
</evidence>
<dbReference type="EnsemblPlants" id="KQL28785">
    <property type="protein sequence ID" value="KQL28785"/>
    <property type="gene ID" value="SETIT_020609mg"/>
</dbReference>
<accession>K3Z241</accession>
<dbReference type="Gramene" id="KQL28785">
    <property type="protein sequence ID" value="KQL28785"/>
    <property type="gene ID" value="SETIT_020609mg"/>
</dbReference>
<keyword evidence="2" id="KW-1185">Reference proteome</keyword>
<dbReference type="InParanoid" id="K3Z241"/>
<dbReference type="HOGENOM" id="CLU_3160887_0_0_1"/>
<reference evidence="1" key="2">
    <citation type="submission" date="2018-08" db="UniProtKB">
        <authorList>
            <consortium name="EnsemblPlants"/>
        </authorList>
    </citation>
    <scope>IDENTIFICATION</scope>
    <source>
        <strain evidence="1">Yugu1</strain>
    </source>
</reference>
<sequence>MAWFMRRGCTRSKRVFNLKLDIAQSTFFSPTMSHGSLIVIRYKHQTTL</sequence>
<dbReference type="EMBL" id="AGNK02000128">
    <property type="status" value="NOT_ANNOTATED_CDS"/>
    <property type="molecule type" value="Genomic_DNA"/>
</dbReference>
<name>K3Z241_SETIT</name>
<organism evidence="1 2">
    <name type="scientific">Setaria italica</name>
    <name type="common">Foxtail millet</name>
    <name type="synonym">Panicum italicum</name>
    <dbReference type="NCBI Taxonomy" id="4555"/>
    <lineage>
        <taxon>Eukaryota</taxon>
        <taxon>Viridiplantae</taxon>
        <taxon>Streptophyta</taxon>
        <taxon>Embryophyta</taxon>
        <taxon>Tracheophyta</taxon>
        <taxon>Spermatophyta</taxon>
        <taxon>Magnoliopsida</taxon>
        <taxon>Liliopsida</taxon>
        <taxon>Poales</taxon>
        <taxon>Poaceae</taxon>
        <taxon>PACMAD clade</taxon>
        <taxon>Panicoideae</taxon>
        <taxon>Panicodae</taxon>
        <taxon>Paniceae</taxon>
        <taxon>Cenchrinae</taxon>
        <taxon>Setaria</taxon>
    </lineage>
</organism>
<reference evidence="2" key="1">
    <citation type="journal article" date="2012" name="Nat. Biotechnol.">
        <title>Reference genome sequence of the model plant Setaria.</title>
        <authorList>
            <person name="Bennetzen J.L."/>
            <person name="Schmutz J."/>
            <person name="Wang H."/>
            <person name="Percifield R."/>
            <person name="Hawkins J."/>
            <person name="Pontaroli A.C."/>
            <person name="Estep M."/>
            <person name="Feng L."/>
            <person name="Vaughn J.N."/>
            <person name="Grimwood J."/>
            <person name="Jenkins J."/>
            <person name="Barry K."/>
            <person name="Lindquist E."/>
            <person name="Hellsten U."/>
            <person name="Deshpande S."/>
            <person name="Wang X."/>
            <person name="Wu X."/>
            <person name="Mitros T."/>
            <person name="Triplett J."/>
            <person name="Yang X."/>
            <person name="Ye C.Y."/>
            <person name="Mauro-Herrera M."/>
            <person name="Wang L."/>
            <person name="Li P."/>
            <person name="Sharma M."/>
            <person name="Sharma R."/>
            <person name="Ronald P.C."/>
            <person name="Panaud O."/>
            <person name="Kellogg E.A."/>
            <person name="Brutnell T.P."/>
            <person name="Doust A.N."/>
            <person name="Tuskan G.A."/>
            <person name="Rokhsar D."/>
            <person name="Devos K.M."/>
        </authorList>
    </citation>
    <scope>NUCLEOTIDE SEQUENCE [LARGE SCALE GENOMIC DNA]</scope>
    <source>
        <strain evidence="2">cv. Yugu1</strain>
    </source>
</reference>
<dbReference type="AlphaFoldDB" id="K3Z241"/>
<protein>
    <submittedName>
        <fullName evidence="1">Uncharacterized protein</fullName>
    </submittedName>
</protein>
<evidence type="ECO:0000313" key="2">
    <source>
        <dbReference type="Proteomes" id="UP000004995"/>
    </source>
</evidence>